<dbReference type="SUPFAM" id="SSF48366">
    <property type="entry name" value="Ras GEF"/>
    <property type="match status" value="1"/>
</dbReference>
<sequence length="378" mass="41511">MLVPMLPLSPLTKRLALSAQLYHHADSQYKQSVAPSSATILPPAPLASVRRMLEDVNIGRDKLQQLQSLMDSVATVPITAFSPATLSLHMAFISVELFSKIPIFLELQSVAGPESVKEFTRRSMDWHQYICHLAISAIVLSTPESIFGNQTRSNSGHTLPPTADHARAAAIETIVTTMCYSTYVYRDLETATALLEALQSKPILCLKSSWALLKKQVMDQYMHMSDLLHHDGLMELTTEIVISHQQRSGIHAIDGNSSANNVSVIVVPCMHYLVENLIEIRNEFGTDSSAMPKLSHIGSQRLENMINLANACQSNSLYLNLQQPSLLVKDTLTATGVTGSASSAVYKMDLSMPSAPVFLSGICASNETLLHWLLTRLK</sequence>
<dbReference type="InterPro" id="IPR023578">
    <property type="entry name" value="Ras_GEF_dom_sf"/>
</dbReference>
<dbReference type="Proteomes" id="UP000077115">
    <property type="component" value="Unassembled WGS sequence"/>
</dbReference>
<dbReference type="Gene3D" id="1.10.840.10">
    <property type="entry name" value="Ras guanine-nucleotide exchange factors catalytic domain"/>
    <property type="match status" value="1"/>
</dbReference>
<evidence type="ECO:0000259" key="1">
    <source>
        <dbReference type="SMART" id="SM00147"/>
    </source>
</evidence>
<evidence type="ECO:0000313" key="3">
    <source>
        <dbReference type="Proteomes" id="UP000077115"/>
    </source>
</evidence>
<dbReference type="InterPro" id="IPR036964">
    <property type="entry name" value="RASGEF_cat_dom_sf"/>
</dbReference>
<dbReference type="OrthoDB" id="10254377at2759"/>
<gene>
    <name evidence="2" type="ORF">BDEG_27116</name>
</gene>
<evidence type="ECO:0000313" key="2">
    <source>
        <dbReference type="EMBL" id="OAJ43796.1"/>
    </source>
</evidence>
<organism evidence="2 3">
    <name type="scientific">Batrachochytrium dendrobatidis (strain JEL423)</name>
    <dbReference type="NCBI Taxonomy" id="403673"/>
    <lineage>
        <taxon>Eukaryota</taxon>
        <taxon>Fungi</taxon>
        <taxon>Fungi incertae sedis</taxon>
        <taxon>Chytridiomycota</taxon>
        <taxon>Chytridiomycota incertae sedis</taxon>
        <taxon>Chytridiomycetes</taxon>
        <taxon>Rhizophydiales</taxon>
        <taxon>Rhizophydiales incertae sedis</taxon>
        <taxon>Batrachochytrium</taxon>
    </lineage>
</organism>
<proteinExistence type="predicted"/>
<dbReference type="SMART" id="SM00147">
    <property type="entry name" value="RasGEF"/>
    <property type="match status" value="1"/>
</dbReference>
<feature type="domain" description="Ras-GEF" evidence="1">
    <location>
        <begin position="78"/>
        <end position="356"/>
    </location>
</feature>
<dbReference type="GO" id="GO:0007264">
    <property type="term" value="P:small GTPase-mediated signal transduction"/>
    <property type="evidence" value="ECO:0007669"/>
    <property type="project" value="InterPro"/>
</dbReference>
<reference evidence="2 3" key="1">
    <citation type="submission" date="2006-10" db="EMBL/GenBank/DDBJ databases">
        <title>The Genome Sequence of Batrachochytrium dendrobatidis JEL423.</title>
        <authorList>
            <consortium name="The Broad Institute Genome Sequencing Platform"/>
            <person name="Birren B."/>
            <person name="Lander E."/>
            <person name="Galagan J."/>
            <person name="Cuomo C."/>
            <person name="Devon K."/>
            <person name="Jaffe D."/>
            <person name="Butler J."/>
            <person name="Alvarez P."/>
            <person name="Gnerre S."/>
            <person name="Grabherr M."/>
            <person name="Kleber M."/>
            <person name="Mauceli E."/>
            <person name="Brockman W."/>
            <person name="Young S."/>
            <person name="LaButti K."/>
            <person name="Sykes S."/>
            <person name="DeCaprio D."/>
            <person name="Crawford M."/>
            <person name="Koehrsen M."/>
            <person name="Engels R."/>
            <person name="Montgomery P."/>
            <person name="Pearson M."/>
            <person name="Howarth C."/>
            <person name="Larson L."/>
            <person name="White J."/>
            <person name="O'Leary S."/>
            <person name="Kodira C."/>
            <person name="Zeng Q."/>
            <person name="Yandava C."/>
            <person name="Alvarado L."/>
            <person name="Longcore J."/>
            <person name="James T."/>
        </authorList>
    </citation>
    <scope>NUCLEOTIDE SEQUENCE [LARGE SCALE GENOMIC DNA]</scope>
    <source>
        <strain evidence="2 3">JEL423</strain>
    </source>
</reference>
<dbReference type="GO" id="GO:0005085">
    <property type="term" value="F:guanyl-nucleotide exchange factor activity"/>
    <property type="evidence" value="ECO:0007669"/>
    <property type="project" value="InterPro"/>
</dbReference>
<dbReference type="AlphaFoldDB" id="A0A177WV83"/>
<dbReference type="InterPro" id="IPR001895">
    <property type="entry name" value="RASGEF_cat_dom"/>
</dbReference>
<dbReference type="STRING" id="403673.A0A177WV83"/>
<name>A0A177WV83_BATDL</name>
<dbReference type="Pfam" id="PF00617">
    <property type="entry name" value="RasGEF"/>
    <property type="match status" value="1"/>
</dbReference>
<accession>A0A177WV83</accession>
<protein>
    <recommendedName>
        <fullName evidence="1">Ras-GEF domain-containing protein</fullName>
    </recommendedName>
</protein>
<dbReference type="EMBL" id="DS022310">
    <property type="protein sequence ID" value="OAJ43796.1"/>
    <property type="molecule type" value="Genomic_DNA"/>
</dbReference>
<dbReference type="VEuPathDB" id="FungiDB:BDEG_27116"/>
<reference evidence="2 3" key="2">
    <citation type="submission" date="2016-05" db="EMBL/GenBank/DDBJ databases">
        <title>Lineage-specific infection strategies underlie the spectrum of fungal disease in amphibians.</title>
        <authorList>
            <person name="Cuomo C.A."/>
            <person name="Farrer R.A."/>
            <person name="James T."/>
            <person name="Longcore J."/>
            <person name="Birren B."/>
        </authorList>
    </citation>
    <scope>NUCLEOTIDE SEQUENCE [LARGE SCALE GENOMIC DNA]</scope>
    <source>
        <strain evidence="2 3">JEL423</strain>
    </source>
</reference>